<reference evidence="1 2" key="2">
    <citation type="journal article" date="2019" name="G3 (Bethesda)">
        <title>Hybrid Assembly of the Genome of the Entomopathogenic Nematode Steinernema carpocapsae Identifies the X-Chromosome.</title>
        <authorList>
            <person name="Serra L."/>
            <person name="Macchietto M."/>
            <person name="Macias-Munoz A."/>
            <person name="McGill C.J."/>
            <person name="Rodriguez I.M."/>
            <person name="Rodriguez B."/>
            <person name="Murad R."/>
            <person name="Mortazavi A."/>
        </authorList>
    </citation>
    <scope>NUCLEOTIDE SEQUENCE [LARGE SCALE GENOMIC DNA]</scope>
    <source>
        <strain evidence="1 2">ALL</strain>
    </source>
</reference>
<sequence length="125" mass="14200">MLAVSASLLRFFIDSIFRRVVAHAAANTASAAASDIPKSSLDVQVFILSSKIISSEILLDHVFMPALAPSQKQYRCFYVAAQQHKKTLSGVYWRYQRYRENVPSCYFGKRRIGIRDKGTYNLYSL</sequence>
<evidence type="ECO:0000313" key="2">
    <source>
        <dbReference type="Proteomes" id="UP000298663"/>
    </source>
</evidence>
<gene>
    <name evidence="1" type="ORF">L596_013111</name>
</gene>
<protein>
    <submittedName>
        <fullName evidence="1">Uncharacterized protein</fullName>
    </submittedName>
</protein>
<evidence type="ECO:0000313" key="1">
    <source>
        <dbReference type="EMBL" id="TKR88944.1"/>
    </source>
</evidence>
<name>A0A4U5P025_STECR</name>
<dbReference type="AlphaFoldDB" id="A0A4U5P025"/>
<comment type="caution">
    <text evidence="1">The sequence shown here is derived from an EMBL/GenBank/DDBJ whole genome shotgun (WGS) entry which is preliminary data.</text>
</comment>
<keyword evidence="2" id="KW-1185">Reference proteome</keyword>
<proteinExistence type="predicted"/>
<reference evidence="1 2" key="1">
    <citation type="journal article" date="2015" name="Genome Biol.">
        <title>Comparative genomics of Steinernema reveals deeply conserved gene regulatory networks.</title>
        <authorList>
            <person name="Dillman A.R."/>
            <person name="Macchietto M."/>
            <person name="Porter C.F."/>
            <person name="Rogers A."/>
            <person name="Williams B."/>
            <person name="Antoshechkin I."/>
            <person name="Lee M.M."/>
            <person name="Goodwin Z."/>
            <person name="Lu X."/>
            <person name="Lewis E.E."/>
            <person name="Goodrich-Blair H."/>
            <person name="Stock S.P."/>
            <person name="Adams B.J."/>
            <person name="Sternberg P.W."/>
            <person name="Mortazavi A."/>
        </authorList>
    </citation>
    <scope>NUCLEOTIDE SEQUENCE [LARGE SCALE GENOMIC DNA]</scope>
    <source>
        <strain evidence="1 2">ALL</strain>
    </source>
</reference>
<organism evidence="1 2">
    <name type="scientific">Steinernema carpocapsae</name>
    <name type="common">Entomopathogenic nematode</name>
    <dbReference type="NCBI Taxonomy" id="34508"/>
    <lineage>
        <taxon>Eukaryota</taxon>
        <taxon>Metazoa</taxon>
        <taxon>Ecdysozoa</taxon>
        <taxon>Nematoda</taxon>
        <taxon>Chromadorea</taxon>
        <taxon>Rhabditida</taxon>
        <taxon>Tylenchina</taxon>
        <taxon>Panagrolaimomorpha</taxon>
        <taxon>Strongyloidoidea</taxon>
        <taxon>Steinernematidae</taxon>
        <taxon>Steinernema</taxon>
    </lineage>
</organism>
<dbReference type="EMBL" id="AZBU02000003">
    <property type="protein sequence ID" value="TKR88944.1"/>
    <property type="molecule type" value="Genomic_DNA"/>
</dbReference>
<accession>A0A4U5P025</accession>
<dbReference type="Proteomes" id="UP000298663">
    <property type="component" value="Unassembled WGS sequence"/>
</dbReference>